<organism evidence="1">
    <name type="scientific">Podoviridae sp. ctPbe19</name>
    <dbReference type="NCBI Taxonomy" id="2826554"/>
    <lineage>
        <taxon>Viruses</taxon>
        <taxon>Duplodnaviria</taxon>
        <taxon>Heunggongvirae</taxon>
        <taxon>Uroviricota</taxon>
        <taxon>Caudoviricetes</taxon>
    </lineage>
</organism>
<sequence length="337" mass="38785">MRKKLPFIPVQPADKMAEFAGFLPPEYNFNHKRSNKFPIFRDSIIKLLFSNFRWEGLTEREQKTIEYNLIFRGRVCAIRSRFDVETKTPDGIFYGAYGSETNNVTYDFYGFPNQATCTGLNGQIFTANSSDDFEVGFDSSDNIYQFGMLTTPLYSYVDILADELDRSYCAWQVAAETRKLGMVFQCQNQKSANILKDVLKRISENDPYVIINSDISDQTDVLWNNSNTQGISEYHMHFMNTWGFVLDLLGMENNSQNKKERLVVTEAEMNRSLSRYLGANRLMARKLFAKNCNEKFGTNIKVENYLDSIVNENPNEANIYGMEDGEENVSKSNNEAE</sequence>
<proteinExistence type="predicted"/>
<dbReference type="SUPFAM" id="SSF56826">
    <property type="entry name" value="Upper collar protein gp10 (connector protein)"/>
    <property type="match status" value="1"/>
</dbReference>
<protein>
    <submittedName>
        <fullName evidence="1">Upper collar protein</fullName>
    </submittedName>
</protein>
<dbReference type="InterPro" id="IPR008016">
    <property type="entry name" value="Gp10"/>
</dbReference>
<dbReference type="EMBL" id="BK015695">
    <property type="protein sequence ID" value="DAE20456.1"/>
    <property type="molecule type" value="Genomic_DNA"/>
</dbReference>
<dbReference type="InterPro" id="IPR036199">
    <property type="entry name" value="Gp10_sf"/>
</dbReference>
<evidence type="ECO:0000313" key="1">
    <source>
        <dbReference type="EMBL" id="DAE20456.1"/>
    </source>
</evidence>
<accession>A0A8S5QN08</accession>
<dbReference type="Gene3D" id="2.40.500.10">
    <property type="entry name" value="Upper collar protein gp10 (connector protein)"/>
    <property type="match status" value="1"/>
</dbReference>
<name>A0A8S5QN08_9CAUD</name>
<dbReference type="Pfam" id="PF05352">
    <property type="entry name" value="Phage_connector"/>
    <property type="match status" value="1"/>
</dbReference>
<reference evidence="1" key="1">
    <citation type="journal article" date="2021" name="Proc. Natl. Acad. Sci. U.S.A.">
        <title>A Catalog of Tens of Thousands of Viruses from Human Metagenomes Reveals Hidden Associations with Chronic Diseases.</title>
        <authorList>
            <person name="Tisza M.J."/>
            <person name="Buck C.B."/>
        </authorList>
    </citation>
    <scope>NUCLEOTIDE SEQUENCE</scope>
    <source>
        <strain evidence="1">CtPbe19</strain>
    </source>
</reference>